<evidence type="ECO:0000256" key="1">
    <source>
        <dbReference type="SAM" id="MobiDB-lite"/>
    </source>
</evidence>
<dbReference type="Gene3D" id="1.25.40.10">
    <property type="entry name" value="Tetratricopeptide repeat domain"/>
    <property type="match status" value="1"/>
</dbReference>
<keyword evidence="3" id="KW-1185">Reference proteome</keyword>
<feature type="region of interest" description="Disordered" evidence="1">
    <location>
        <begin position="634"/>
        <end position="661"/>
    </location>
</feature>
<proteinExistence type="predicted"/>
<dbReference type="Pfam" id="PF14929">
    <property type="entry name" value="TAF1_subA"/>
    <property type="match status" value="1"/>
</dbReference>
<sequence>MSKLQAKSKKPLFGTHIPGVGLMDFYDFQKRRFYKGYNKNQLLILLKDLLQKRKYELATRVALIIFKDTDTSIEMLWKIGMEILRNKKHSNSHCQRFFNQLLSLNSAYNEEILLEYIFYCIRTEQYEEGINKISEFIYLSPYKENSILVGYAGILYFILWEKNLPENLKSKFQLFNSDNMENDDDEFVNQEFYKTRNFRKNAKVNFEQSLKLNPHNDFVLQYYIKLLVFEKHFDDAYNNLKNFCEINPNNIISLRLLLNFIKTYRPNDLSWVNITNNIINIDKFCDRETVFLPLVNYYFDHYKEKVKKEYSQSLPVEKSSLHYIKLILKLLIERLDFETDSPKIWKILAETLFIINEKYIGIDQEFWKNRRDWWKSFHFENKTIDIKNINGSEKFFVYRAICSVYIYGKNKDLKSNYIYNIPSSLKKVILKHGFTETEIYPECSEQEIKAHVSSLSSSSSSHHQHQHSIKDTINKNQGKEDLKDLKIILGKSVPACLINYVIRKDIAKQKIINEKVKSFLERVATEFNCLNKVYLPDYLKNQEYQKDIFEIRDLLLTKLPKLKAFYRNYRNMNVFYILKYYGISTFHIEFLKFEKDHPYEVVYFEELQKRLMELDDDQLDELKPSIDYVYQNNDQGFLGGGEEEEEKEEATEKEKRKEKKGKKKIEGKKNKLFIINQLEQTIKEKMNAIDEEIVDNYEELNPTLIDINTNFELERLKELISKCHQICVKHSIPSYLIKYIFGIQFLTF</sequence>
<dbReference type="EMBL" id="MCOG01000135">
    <property type="protein sequence ID" value="ORY38730.1"/>
    <property type="molecule type" value="Genomic_DNA"/>
</dbReference>
<evidence type="ECO:0000313" key="3">
    <source>
        <dbReference type="Proteomes" id="UP000193920"/>
    </source>
</evidence>
<dbReference type="GO" id="GO:0006360">
    <property type="term" value="P:transcription by RNA polymerase I"/>
    <property type="evidence" value="ECO:0007669"/>
    <property type="project" value="InterPro"/>
</dbReference>
<dbReference type="PANTHER" id="PTHR32122">
    <property type="entry name" value="TATA BOX-BINDING PROTEIN ASSOCIATED FACTOR RNA POLYMERASE I SUBUNIT A"/>
    <property type="match status" value="1"/>
</dbReference>
<dbReference type="InterPro" id="IPR052669">
    <property type="entry name" value="SL1/TIF-IB_Component"/>
</dbReference>
<protein>
    <submittedName>
        <fullName evidence="2">Uncharacterized protein</fullName>
    </submittedName>
</protein>
<dbReference type="OrthoDB" id="2159786at2759"/>
<dbReference type="InterPro" id="IPR039495">
    <property type="entry name" value="TAF1A"/>
</dbReference>
<dbReference type="InterPro" id="IPR011990">
    <property type="entry name" value="TPR-like_helical_dom_sf"/>
</dbReference>
<dbReference type="AlphaFoldDB" id="A0A1Y2BVE0"/>
<organism evidence="2 3">
    <name type="scientific">Neocallimastix californiae</name>
    <dbReference type="NCBI Taxonomy" id="1754190"/>
    <lineage>
        <taxon>Eukaryota</taxon>
        <taxon>Fungi</taxon>
        <taxon>Fungi incertae sedis</taxon>
        <taxon>Chytridiomycota</taxon>
        <taxon>Chytridiomycota incertae sedis</taxon>
        <taxon>Neocallimastigomycetes</taxon>
        <taxon>Neocallimastigales</taxon>
        <taxon>Neocallimastigaceae</taxon>
        <taxon>Neocallimastix</taxon>
    </lineage>
</organism>
<dbReference type="Proteomes" id="UP000193920">
    <property type="component" value="Unassembled WGS sequence"/>
</dbReference>
<evidence type="ECO:0000313" key="2">
    <source>
        <dbReference type="EMBL" id="ORY38730.1"/>
    </source>
</evidence>
<name>A0A1Y2BVE0_9FUNG</name>
<reference evidence="2 3" key="1">
    <citation type="submission" date="2016-08" db="EMBL/GenBank/DDBJ databases">
        <title>A Parts List for Fungal Cellulosomes Revealed by Comparative Genomics.</title>
        <authorList>
            <consortium name="DOE Joint Genome Institute"/>
            <person name="Haitjema C.H."/>
            <person name="Gilmore S.P."/>
            <person name="Henske J.K."/>
            <person name="Solomon K.V."/>
            <person name="De Groot R."/>
            <person name="Kuo A."/>
            <person name="Mondo S.J."/>
            <person name="Salamov A.A."/>
            <person name="Labutti K."/>
            <person name="Zhao Z."/>
            <person name="Chiniquy J."/>
            <person name="Barry K."/>
            <person name="Brewer H.M."/>
            <person name="Purvine S.O."/>
            <person name="Wright A.T."/>
            <person name="Boxma B."/>
            <person name="Van Alen T."/>
            <person name="Hackstein J.H."/>
            <person name="Baker S.E."/>
            <person name="Grigoriev I.V."/>
            <person name="O'Malley M.A."/>
        </authorList>
    </citation>
    <scope>NUCLEOTIDE SEQUENCE [LARGE SCALE GENOMIC DNA]</scope>
    <source>
        <strain evidence="2 3">G1</strain>
    </source>
</reference>
<dbReference type="PANTHER" id="PTHR32122:SF1">
    <property type="entry name" value="TATA BOX-BINDING PROTEIN-ASSOCIATED FACTOR RNA POLYMERASE I SUBUNIT A"/>
    <property type="match status" value="1"/>
</dbReference>
<comment type="caution">
    <text evidence="2">The sequence shown here is derived from an EMBL/GenBank/DDBJ whole genome shotgun (WGS) entry which is preliminary data.</text>
</comment>
<dbReference type="SUPFAM" id="SSF48452">
    <property type="entry name" value="TPR-like"/>
    <property type="match status" value="1"/>
</dbReference>
<dbReference type="GO" id="GO:0000120">
    <property type="term" value="C:RNA polymerase I transcription regulator complex"/>
    <property type="evidence" value="ECO:0007669"/>
    <property type="project" value="InterPro"/>
</dbReference>
<gene>
    <name evidence="2" type="ORF">LY90DRAFT_672546</name>
</gene>
<accession>A0A1Y2BVE0</accession>
<dbReference type="STRING" id="1754190.A0A1Y2BVE0"/>